<organism evidence="18 19">
    <name type="scientific">Pelodictyon luteolum</name>
    <dbReference type="NCBI Taxonomy" id="1100"/>
    <lineage>
        <taxon>Bacteria</taxon>
        <taxon>Pseudomonadati</taxon>
        <taxon>Chlorobiota</taxon>
        <taxon>Chlorobiia</taxon>
        <taxon>Chlorobiales</taxon>
        <taxon>Chlorobiaceae</taxon>
        <taxon>Chlorobium/Pelodictyon group</taxon>
        <taxon>Pelodictyon</taxon>
    </lineage>
</organism>
<dbReference type="InterPro" id="IPR005758">
    <property type="entry name" value="UDP-N-AcMur_Ala_ligase_MurC"/>
</dbReference>
<comment type="caution">
    <text evidence="18">The sequence shown here is derived from an EMBL/GenBank/DDBJ whole genome shotgun (WGS) entry which is preliminary data.</text>
</comment>
<dbReference type="InterPro" id="IPR036615">
    <property type="entry name" value="Mur_ligase_C_dom_sf"/>
</dbReference>
<keyword evidence="12 14" id="KW-0961">Cell wall biogenesis/degradation</keyword>
<dbReference type="Proteomes" id="UP000076481">
    <property type="component" value="Unassembled WGS sequence"/>
</dbReference>
<name>A0A165M7M6_PELLU</name>
<dbReference type="RefSeq" id="WP_303680849.1">
    <property type="nucleotide sequence ID" value="NZ_LVWG01000016.1"/>
</dbReference>
<dbReference type="UniPathway" id="UPA00219"/>
<keyword evidence="8 14" id="KW-0067">ATP-binding</keyword>
<comment type="pathway">
    <text evidence="2 14">Cell wall biogenesis; peptidoglycan biosynthesis.</text>
</comment>
<keyword evidence="10 14" id="KW-0573">Peptidoglycan synthesis</keyword>
<keyword evidence="9 14" id="KW-0133">Cell shape</keyword>
<dbReference type="InterPro" id="IPR004101">
    <property type="entry name" value="Mur_ligase_C"/>
</dbReference>
<dbReference type="GO" id="GO:0008360">
    <property type="term" value="P:regulation of cell shape"/>
    <property type="evidence" value="ECO:0007669"/>
    <property type="project" value="UniProtKB-KW"/>
</dbReference>
<proteinExistence type="inferred from homology"/>
<evidence type="ECO:0000256" key="1">
    <source>
        <dbReference type="ARBA" id="ARBA00004496"/>
    </source>
</evidence>
<keyword evidence="6 14" id="KW-0132">Cell division</keyword>
<dbReference type="SUPFAM" id="SSF53244">
    <property type="entry name" value="MurD-like peptide ligases, peptide-binding domain"/>
    <property type="match status" value="1"/>
</dbReference>
<evidence type="ECO:0000256" key="14">
    <source>
        <dbReference type="HAMAP-Rule" id="MF_00046"/>
    </source>
</evidence>
<dbReference type="Pfam" id="PF08245">
    <property type="entry name" value="Mur_ligase_M"/>
    <property type="match status" value="1"/>
</dbReference>
<dbReference type="GO" id="GO:0051301">
    <property type="term" value="P:cell division"/>
    <property type="evidence" value="ECO:0007669"/>
    <property type="project" value="UniProtKB-KW"/>
</dbReference>
<evidence type="ECO:0000256" key="8">
    <source>
        <dbReference type="ARBA" id="ARBA00022840"/>
    </source>
</evidence>
<dbReference type="Gene3D" id="3.90.190.20">
    <property type="entry name" value="Mur ligase, C-terminal domain"/>
    <property type="match status" value="1"/>
</dbReference>
<feature type="domain" description="Mur ligase central" evidence="17">
    <location>
        <begin position="112"/>
        <end position="290"/>
    </location>
</feature>
<dbReference type="GO" id="GO:0005737">
    <property type="term" value="C:cytoplasm"/>
    <property type="evidence" value="ECO:0007669"/>
    <property type="project" value="UniProtKB-SubCell"/>
</dbReference>
<evidence type="ECO:0000313" key="19">
    <source>
        <dbReference type="Proteomes" id="UP000076481"/>
    </source>
</evidence>
<dbReference type="InterPro" id="IPR050061">
    <property type="entry name" value="MurCDEF_pg_biosynth"/>
</dbReference>
<evidence type="ECO:0000259" key="17">
    <source>
        <dbReference type="Pfam" id="PF08245"/>
    </source>
</evidence>
<evidence type="ECO:0000256" key="12">
    <source>
        <dbReference type="ARBA" id="ARBA00023316"/>
    </source>
</evidence>
<accession>A0A165M7M6</accession>
<feature type="binding site" evidence="14">
    <location>
        <begin position="114"/>
        <end position="120"/>
    </location>
    <ligand>
        <name>ATP</name>
        <dbReference type="ChEBI" id="CHEBI:30616"/>
    </ligand>
</feature>
<evidence type="ECO:0000259" key="15">
    <source>
        <dbReference type="Pfam" id="PF01225"/>
    </source>
</evidence>
<keyword evidence="7 14" id="KW-0547">Nucleotide-binding</keyword>
<gene>
    <name evidence="14 18" type="primary">murC</name>
    <name evidence="18" type="ORF">A3K90_00030</name>
</gene>
<comment type="function">
    <text evidence="14">Cell wall formation.</text>
</comment>
<evidence type="ECO:0000256" key="7">
    <source>
        <dbReference type="ARBA" id="ARBA00022741"/>
    </source>
</evidence>
<dbReference type="InterPro" id="IPR036565">
    <property type="entry name" value="Mur-like_cat_sf"/>
</dbReference>
<evidence type="ECO:0000259" key="16">
    <source>
        <dbReference type="Pfam" id="PF02875"/>
    </source>
</evidence>
<dbReference type="Gene3D" id="3.40.50.720">
    <property type="entry name" value="NAD(P)-binding Rossmann-like Domain"/>
    <property type="match status" value="1"/>
</dbReference>
<dbReference type="GO" id="GO:0008763">
    <property type="term" value="F:UDP-N-acetylmuramate-L-alanine ligase activity"/>
    <property type="evidence" value="ECO:0007669"/>
    <property type="project" value="UniProtKB-UniRule"/>
</dbReference>
<dbReference type="EMBL" id="LVWG01000016">
    <property type="protein sequence ID" value="KZK74908.1"/>
    <property type="molecule type" value="Genomic_DNA"/>
</dbReference>
<dbReference type="GO" id="GO:0009252">
    <property type="term" value="P:peptidoglycan biosynthetic process"/>
    <property type="evidence" value="ECO:0007669"/>
    <property type="project" value="UniProtKB-UniRule"/>
</dbReference>
<dbReference type="AlphaFoldDB" id="A0A165M7M6"/>
<evidence type="ECO:0000256" key="3">
    <source>
        <dbReference type="ARBA" id="ARBA00012211"/>
    </source>
</evidence>
<dbReference type="PANTHER" id="PTHR43445:SF3">
    <property type="entry name" value="UDP-N-ACETYLMURAMATE--L-ALANINE LIGASE"/>
    <property type="match status" value="1"/>
</dbReference>
<dbReference type="InterPro" id="IPR013221">
    <property type="entry name" value="Mur_ligase_cen"/>
</dbReference>
<dbReference type="Gene3D" id="3.40.1190.10">
    <property type="entry name" value="Mur-like, catalytic domain"/>
    <property type="match status" value="1"/>
</dbReference>
<dbReference type="Pfam" id="PF01225">
    <property type="entry name" value="Mur_ligase"/>
    <property type="match status" value="1"/>
</dbReference>
<sequence length="473" mass="50780">MELGKTKRVHIVGIGGAGMSAIAELLLKSGFAVSGSDLSTGEVTDKLRQHGAVIYRGHEAGQVADCDVVVYSSAVRADENVEISEALKAGIPVVKRDEMLGELMRYKSGICVAGTHGKTTTTAMIATMLIESGESPTVMIGGVSDYLKGSTVVGEGRYMVIEADEFDRAFLKLTPTIAVLNSLESEHMDTYGTLDELKRSFIEFANKVPFYGRVICSVDWPEIRRIIGSLNRRLTTVGIEEPADVTAGDIVMDHGSATFTLTAFGTAYPGVRINVPGRHNVLNALSAFAAGFELGIEPARLIAGLGRYSGMRRRFQMKYRDQHGLMVVDDYAHHPSEVKATVKAARSGWPEARVVAVFQPHLFSRTVEFADEYGWALSRADSVYVAAVYPSREKQEDFPGVDGALVAEAVRRAGGRQVDFVPDRDELLAAVLSEGADPGPGGTILLLMGAGDITQLATEIADRVSGGEGHARA</sequence>
<comment type="subcellular location">
    <subcellularLocation>
        <location evidence="1 14">Cytoplasm</location>
    </subcellularLocation>
</comment>
<keyword evidence="5 14" id="KW-0436">Ligase</keyword>
<evidence type="ECO:0000256" key="5">
    <source>
        <dbReference type="ARBA" id="ARBA00022598"/>
    </source>
</evidence>
<protein>
    <recommendedName>
        <fullName evidence="3 14">UDP-N-acetylmuramate--L-alanine ligase</fullName>
        <ecNumber evidence="3 14">6.3.2.8</ecNumber>
    </recommendedName>
    <alternativeName>
        <fullName evidence="14">UDP-N-acetylmuramoyl-L-alanine synthetase</fullName>
    </alternativeName>
</protein>
<dbReference type="NCBIfam" id="TIGR01082">
    <property type="entry name" value="murC"/>
    <property type="match status" value="1"/>
</dbReference>
<evidence type="ECO:0000256" key="9">
    <source>
        <dbReference type="ARBA" id="ARBA00022960"/>
    </source>
</evidence>
<evidence type="ECO:0000256" key="6">
    <source>
        <dbReference type="ARBA" id="ARBA00022618"/>
    </source>
</evidence>
<evidence type="ECO:0000256" key="4">
    <source>
        <dbReference type="ARBA" id="ARBA00022490"/>
    </source>
</evidence>
<evidence type="ECO:0000256" key="13">
    <source>
        <dbReference type="ARBA" id="ARBA00047833"/>
    </source>
</evidence>
<evidence type="ECO:0000256" key="10">
    <source>
        <dbReference type="ARBA" id="ARBA00022984"/>
    </source>
</evidence>
<dbReference type="InterPro" id="IPR000713">
    <property type="entry name" value="Mur_ligase_N"/>
</dbReference>
<feature type="domain" description="Mur ligase N-terminal catalytic" evidence="15">
    <location>
        <begin position="9"/>
        <end position="107"/>
    </location>
</feature>
<evidence type="ECO:0000256" key="2">
    <source>
        <dbReference type="ARBA" id="ARBA00004752"/>
    </source>
</evidence>
<dbReference type="HAMAP" id="MF_00046">
    <property type="entry name" value="MurC"/>
    <property type="match status" value="1"/>
</dbReference>
<dbReference type="PANTHER" id="PTHR43445">
    <property type="entry name" value="UDP-N-ACETYLMURAMATE--L-ALANINE LIGASE-RELATED"/>
    <property type="match status" value="1"/>
</dbReference>
<comment type="catalytic activity">
    <reaction evidence="13 14">
        <text>UDP-N-acetyl-alpha-D-muramate + L-alanine + ATP = UDP-N-acetyl-alpha-D-muramoyl-L-alanine + ADP + phosphate + H(+)</text>
        <dbReference type="Rhea" id="RHEA:23372"/>
        <dbReference type="ChEBI" id="CHEBI:15378"/>
        <dbReference type="ChEBI" id="CHEBI:30616"/>
        <dbReference type="ChEBI" id="CHEBI:43474"/>
        <dbReference type="ChEBI" id="CHEBI:57972"/>
        <dbReference type="ChEBI" id="CHEBI:70757"/>
        <dbReference type="ChEBI" id="CHEBI:83898"/>
        <dbReference type="ChEBI" id="CHEBI:456216"/>
        <dbReference type="EC" id="6.3.2.8"/>
    </reaction>
</comment>
<feature type="domain" description="Mur ligase C-terminal" evidence="16">
    <location>
        <begin position="313"/>
        <end position="451"/>
    </location>
</feature>
<keyword evidence="11 14" id="KW-0131">Cell cycle</keyword>
<reference evidence="18 19" key="1">
    <citation type="submission" date="2016-03" db="EMBL/GenBank/DDBJ databases">
        <title>Speciation and ecological success in dimly lit waters: horizontal gene transfer in a green sulfur bacteria bloom unveiled by metagenomic assembly.</title>
        <authorList>
            <person name="Llorens-Mares T."/>
            <person name="Liu Z."/>
            <person name="Allen L.Z."/>
            <person name="Rusch D.B."/>
            <person name="Craig M.T."/>
            <person name="Dupont C.L."/>
            <person name="Bryant D.A."/>
            <person name="Casamayor E.O."/>
        </authorList>
    </citation>
    <scope>NUCLEOTIDE SEQUENCE [LARGE SCALE GENOMIC DNA]</scope>
    <source>
        <strain evidence="18">CIII</strain>
    </source>
</reference>
<dbReference type="SUPFAM" id="SSF53623">
    <property type="entry name" value="MurD-like peptide ligases, catalytic domain"/>
    <property type="match status" value="1"/>
</dbReference>
<dbReference type="SUPFAM" id="SSF51984">
    <property type="entry name" value="MurCD N-terminal domain"/>
    <property type="match status" value="1"/>
</dbReference>
<dbReference type="GO" id="GO:0005524">
    <property type="term" value="F:ATP binding"/>
    <property type="evidence" value="ECO:0007669"/>
    <property type="project" value="UniProtKB-UniRule"/>
</dbReference>
<dbReference type="GO" id="GO:0071555">
    <property type="term" value="P:cell wall organization"/>
    <property type="evidence" value="ECO:0007669"/>
    <property type="project" value="UniProtKB-KW"/>
</dbReference>
<keyword evidence="4 14" id="KW-0963">Cytoplasm</keyword>
<dbReference type="Pfam" id="PF02875">
    <property type="entry name" value="Mur_ligase_C"/>
    <property type="match status" value="1"/>
</dbReference>
<dbReference type="EC" id="6.3.2.8" evidence="3 14"/>
<evidence type="ECO:0000256" key="11">
    <source>
        <dbReference type="ARBA" id="ARBA00023306"/>
    </source>
</evidence>
<evidence type="ECO:0000313" key="18">
    <source>
        <dbReference type="EMBL" id="KZK74908.1"/>
    </source>
</evidence>
<comment type="similarity">
    <text evidence="14">Belongs to the MurCDEF family.</text>
</comment>